<sequence length="66" mass="7985">MPPIIFENDEVYLYIKIELIRGELIYTGMQEGFGSQNTIRISQRLDSYLTIYQRLFSKNRRTFLYK</sequence>
<dbReference type="EMBL" id="JBHLUU010000105">
    <property type="protein sequence ID" value="MFC0476517.1"/>
    <property type="molecule type" value="Genomic_DNA"/>
</dbReference>
<evidence type="ECO:0000313" key="2">
    <source>
        <dbReference type="Proteomes" id="UP001589738"/>
    </source>
</evidence>
<gene>
    <name evidence="1" type="ORF">ACFFHF_15005</name>
</gene>
<evidence type="ECO:0000313" key="1">
    <source>
        <dbReference type="EMBL" id="MFC0476517.1"/>
    </source>
</evidence>
<comment type="caution">
    <text evidence="1">The sequence shown here is derived from an EMBL/GenBank/DDBJ whole genome shotgun (WGS) entry which is preliminary data.</text>
</comment>
<dbReference type="InterPro" id="IPR037208">
    <property type="entry name" value="Spo0E-like_sf"/>
</dbReference>
<dbReference type="Proteomes" id="UP001589738">
    <property type="component" value="Unassembled WGS sequence"/>
</dbReference>
<keyword evidence="2" id="KW-1185">Reference proteome</keyword>
<name>A0ABV6KT45_9BACI</name>
<dbReference type="SUPFAM" id="SSF140500">
    <property type="entry name" value="BAS1536-like"/>
    <property type="match status" value="1"/>
</dbReference>
<protein>
    <submittedName>
        <fullName evidence="1">Spo0E family sporulation regulatory protein-aspartic acid phosphatase</fullName>
    </submittedName>
</protein>
<dbReference type="Gene3D" id="4.10.280.10">
    <property type="entry name" value="Helix-loop-helix DNA-binding domain"/>
    <property type="match status" value="1"/>
</dbReference>
<proteinExistence type="predicted"/>
<organism evidence="1 2">
    <name type="scientific">Robertmurraya beringensis</name>
    <dbReference type="NCBI Taxonomy" id="641660"/>
    <lineage>
        <taxon>Bacteria</taxon>
        <taxon>Bacillati</taxon>
        <taxon>Bacillota</taxon>
        <taxon>Bacilli</taxon>
        <taxon>Bacillales</taxon>
        <taxon>Bacillaceae</taxon>
        <taxon>Robertmurraya</taxon>
    </lineage>
</organism>
<dbReference type="RefSeq" id="WP_160546738.1">
    <property type="nucleotide sequence ID" value="NZ_JBHLUU010000105.1"/>
</dbReference>
<dbReference type="InterPro" id="IPR018540">
    <property type="entry name" value="Spo0E-like"/>
</dbReference>
<reference evidence="1 2" key="1">
    <citation type="submission" date="2024-09" db="EMBL/GenBank/DDBJ databases">
        <authorList>
            <person name="Sun Q."/>
            <person name="Mori K."/>
        </authorList>
    </citation>
    <scope>NUCLEOTIDE SEQUENCE [LARGE SCALE GENOMIC DNA]</scope>
    <source>
        <strain evidence="1 2">CGMCC 1.9126</strain>
    </source>
</reference>
<dbReference type="Pfam" id="PF09388">
    <property type="entry name" value="SpoOE-like"/>
    <property type="match status" value="1"/>
</dbReference>
<accession>A0ABV6KT45</accession>
<dbReference type="InterPro" id="IPR036638">
    <property type="entry name" value="HLH_DNA-bd_sf"/>
</dbReference>